<feature type="domain" description="PASTA" evidence="1">
    <location>
        <begin position="11"/>
        <end position="86"/>
    </location>
</feature>
<organism evidence="2">
    <name type="scientific">uncultured Pseudonocardia sp</name>
    <dbReference type="NCBI Taxonomy" id="211455"/>
    <lineage>
        <taxon>Bacteria</taxon>
        <taxon>Bacillati</taxon>
        <taxon>Actinomycetota</taxon>
        <taxon>Actinomycetes</taxon>
        <taxon>Pseudonocardiales</taxon>
        <taxon>Pseudonocardiaceae</taxon>
        <taxon>Pseudonocardia</taxon>
        <taxon>environmental samples</taxon>
    </lineage>
</organism>
<dbReference type="Pfam" id="PF03793">
    <property type="entry name" value="PASTA"/>
    <property type="match status" value="1"/>
</dbReference>
<dbReference type="CDD" id="cd06577">
    <property type="entry name" value="PASTA_pknB"/>
    <property type="match status" value="1"/>
</dbReference>
<dbReference type="InterPro" id="IPR005543">
    <property type="entry name" value="PASTA_dom"/>
</dbReference>
<name>A0A6J4NYC6_9PSEU</name>
<proteinExistence type="predicted"/>
<protein>
    <recommendedName>
        <fullName evidence="1">PASTA domain-containing protein</fullName>
    </recommendedName>
</protein>
<dbReference type="EMBL" id="CADCUS010000194">
    <property type="protein sequence ID" value="CAA9398960.1"/>
    <property type="molecule type" value="Genomic_DNA"/>
</dbReference>
<accession>A0A6J4NYC6</accession>
<evidence type="ECO:0000259" key="1">
    <source>
        <dbReference type="PROSITE" id="PS51178"/>
    </source>
</evidence>
<sequence>PDPAAGAVPAGGGSWVMPDLVGTRLQDAQDAVQALTDFAIPITTSSDATGRGRMQIDDRNWEVCAQSVPAGAEITPGSTIDFSVVQLDEDC</sequence>
<dbReference type="AlphaFoldDB" id="A0A6J4NYC6"/>
<feature type="non-terminal residue" evidence="2">
    <location>
        <position position="1"/>
    </location>
</feature>
<evidence type="ECO:0000313" key="2">
    <source>
        <dbReference type="EMBL" id="CAA9398960.1"/>
    </source>
</evidence>
<dbReference type="Gene3D" id="3.30.10.20">
    <property type="match status" value="1"/>
</dbReference>
<gene>
    <name evidence="2" type="ORF">AVDCRST_MAG66-1356</name>
</gene>
<reference evidence="2" key="1">
    <citation type="submission" date="2020-02" db="EMBL/GenBank/DDBJ databases">
        <authorList>
            <person name="Meier V. D."/>
        </authorList>
    </citation>
    <scope>NUCLEOTIDE SEQUENCE</scope>
    <source>
        <strain evidence="2">AVDCRST_MAG66</strain>
    </source>
</reference>
<dbReference type="PROSITE" id="PS51178">
    <property type="entry name" value="PASTA"/>
    <property type="match status" value="1"/>
</dbReference>